<gene>
    <name evidence="1" type="ORF">H3H36_02185</name>
</gene>
<reference evidence="1 2" key="1">
    <citation type="submission" date="2020-07" db="EMBL/GenBank/DDBJ databases">
        <title>Novel species isolated from subtropical streams in China.</title>
        <authorList>
            <person name="Lu H."/>
        </authorList>
    </citation>
    <scope>NUCLEOTIDE SEQUENCE [LARGE SCALE GENOMIC DNA]</scope>
    <source>
        <strain evidence="1 2">FT3S</strain>
    </source>
</reference>
<evidence type="ECO:0000313" key="1">
    <source>
        <dbReference type="EMBL" id="MBA5604171.1"/>
    </source>
</evidence>
<accession>A0A7W2EDZ0</accession>
<dbReference type="Proteomes" id="UP000566711">
    <property type="component" value="Unassembled WGS sequence"/>
</dbReference>
<keyword evidence="2" id="KW-1185">Reference proteome</keyword>
<name>A0A7W2EDZ0_9BURK</name>
<dbReference type="EMBL" id="JACEZS010000001">
    <property type="protein sequence ID" value="MBA5604171.1"/>
    <property type="molecule type" value="Genomic_DNA"/>
</dbReference>
<protein>
    <submittedName>
        <fullName evidence="1">Uncharacterized protein</fullName>
    </submittedName>
</protein>
<proteinExistence type="predicted"/>
<evidence type="ECO:0000313" key="2">
    <source>
        <dbReference type="Proteomes" id="UP000566711"/>
    </source>
</evidence>
<dbReference type="AlphaFoldDB" id="A0A7W2EDZ0"/>
<organism evidence="1 2">
    <name type="scientific">Rugamonas fusca</name>
    <dbReference type="NCBI Taxonomy" id="2758568"/>
    <lineage>
        <taxon>Bacteria</taxon>
        <taxon>Pseudomonadati</taxon>
        <taxon>Pseudomonadota</taxon>
        <taxon>Betaproteobacteria</taxon>
        <taxon>Burkholderiales</taxon>
        <taxon>Oxalobacteraceae</taxon>
        <taxon>Telluria group</taxon>
        <taxon>Rugamonas</taxon>
    </lineage>
</organism>
<comment type="caution">
    <text evidence="1">The sequence shown here is derived from an EMBL/GenBank/DDBJ whole genome shotgun (WGS) entry which is preliminary data.</text>
</comment>
<sequence>MRDSFALNARQLAKQLQFPGPLDMGLDSGVFVQVRSNDESAQFFWDLAPMLETGGVRVVVEDAARLMHGDGLEHLGVLFARSAGESRPICAVDNSTFADCMADLMGRTPYTTALLLGGAQRLQVEPDERILSAIKAARDRVNLEPGMVGRFLIVATWLYPANPSKYVENRRSAFYGATAMTLAYDEHNL</sequence>
<dbReference type="RefSeq" id="WP_182213476.1">
    <property type="nucleotide sequence ID" value="NZ_JACEZS010000001.1"/>
</dbReference>